<accession>A0A5J4ZJM4</accession>
<dbReference type="EMBL" id="CM018050">
    <property type="protein sequence ID" value="KAA8518963.1"/>
    <property type="molecule type" value="Genomic_DNA"/>
</dbReference>
<sequence length="138" mass="14886">MEGRKEVASSSSSSFTSDLFGSKDSSGSSSSGIFGSIFAPSSKVAGWESLHPQVGEKQQDSKSGTPDIIPRSSEWRKTSILILRVPRVLCPRLSVKMGEKMILAVLLEEIGGKGPSTIKSSPPMTGEFFMYSPRVTWI</sequence>
<feature type="region of interest" description="Disordered" evidence="1">
    <location>
        <begin position="49"/>
        <end position="71"/>
    </location>
</feature>
<dbReference type="PANTHER" id="PTHR33738">
    <property type="entry name" value="EMB|CAB82975.1"/>
    <property type="match status" value="1"/>
</dbReference>
<evidence type="ECO:0000313" key="3">
    <source>
        <dbReference type="Proteomes" id="UP000325577"/>
    </source>
</evidence>
<gene>
    <name evidence="2" type="ORF">F0562_016263</name>
</gene>
<keyword evidence="3" id="KW-1185">Reference proteome</keyword>
<evidence type="ECO:0000313" key="2">
    <source>
        <dbReference type="EMBL" id="KAA8518963.1"/>
    </source>
</evidence>
<dbReference type="Proteomes" id="UP000325577">
    <property type="component" value="Linkage Group LG7"/>
</dbReference>
<name>A0A5J4ZJM4_9ASTE</name>
<dbReference type="PANTHER" id="PTHR33738:SF1">
    <property type="entry name" value="PLANT_T7H20-70 PROTEIN"/>
    <property type="match status" value="1"/>
</dbReference>
<evidence type="ECO:0000256" key="1">
    <source>
        <dbReference type="SAM" id="MobiDB-lite"/>
    </source>
</evidence>
<reference evidence="2 3" key="1">
    <citation type="submission" date="2019-09" db="EMBL/GenBank/DDBJ databases">
        <title>A chromosome-level genome assembly of the Chinese tupelo Nyssa sinensis.</title>
        <authorList>
            <person name="Yang X."/>
            <person name="Kang M."/>
            <person name="Yang Y."/>
            <person name="Xiong H."/>
            <person name="Wang M."/>
            <person name="Zhang Z."/>
            <person name="Wang Z."/>
            <person name="Wu H."/>
            <person name="Ma T."/>
            <person name="Liu J."/>
            <person name="Xi Z."/>
        </authorList>
    </citation>
    <scope>NUCLEOTIDE SEQUENCE [LARGE SCALE GENOMIC DNA]</scope>
    <source>
        <strain evidence="2">J267</strain>
        <tissue evidence="2">Leaf</tissue>
    </source>
</reference>
<feature type="region of interest" description="Disordered" evidence="1">
    <location>
        <begin position="1"/>
        <end position="30"/>
    </location>
</feature>
<feature type="compositionally biased region" description="Low complexity" evidence="1">
    <location>
        <begin position="9"/>
        <end position="30"/>
    </location>
</feature>
<proteinExistence type="predicted"/>
<protein>
    <submittedName>
        <fullName evidence="2">Uncharacterized protein</fullName>
    </submittedName>
</protein>
<dbReference type="OrthoDB" id="1717762at2759"/>
<dbReference type="AlphaFoldDB" id="A0A5J4ZJM4"/>
<organism evidence="2 3">
    <name type="scientific">Nyssa sinensis</name>
    <dbReference type="NCBI Taxonomy" id="561372"/>
    <lineage>
        <taxon>Eukaryota</taxon>
        <taxon>Viridiplantae</taxon>
        <taxon>Streptophyta</taxon>
        <taxon>Embryophyta</taxon>
        <taxon>Tracheophyta</taxon>
        <taxon>Spermatophyta</taxon>
        <taxon>Magnoliopsida</taxon>
        <taxon>eudicotyledons</taxon>
        <taxon>Gunneridae</taxon>
        <taxon>Pentapetalae</taxon>
        <taxon>asterids</taxon>
        <taxon>Cornales</taxon>
        <taxon>Nyssaceae</taxon>
        <taxon>Nyssa</taxon>
    </lineage>
</organism>